<reference evidence="1" key="1">
    <citation type="journal article" date="2020" name="Nature">
        <title>Giant virus diversity and host interactions through global metagenomics.</title>
        <authorList>
            <person name="Schulz F."/>
            <person name="Roux S."/>
            <person name="Paez-Espino D."/>
            <person name="Jungbluth S."/>
            <person name="Walsh D.A."/>
            <person name="Denef V.J."/>
            <person name="McMahon K.D."/>
            <person name="Konstantinidis K.T."/>
            <person name="Eloe-Fadrosh E.A."/>
            <person name="Kyrpides N.C."/>
            <person name="Woyke T."/>
        </authorList>
    </citation>
    <scope>NUCLEOTIDE SEQUENCE</scope>
    <source>
        <strain evidence="1">GVMAG-M-3300027769-26</strain>
    </source>
</reference>
<dbReference type="AlphaFoldDB" id="A0A6C0LB42"/>
<evidence type="ECO:0000313" key="1">
    <source>
        <dbReference type="EMBL" id="QHU27793.1"/>
    </source>
</evidence>
<accession>A0A6C0LB42</accession>
<dbReference type="EMBL" id="MN740462">
    <property type="protein sequence ID" value="QHU27793.1"/>
    <property type="molecule type" value="Genomic_DNA"/>
</dbReference>
<sequence length="310" mass="35780">MSGKYPAFQKLINETLGTNYANGNANANANPNANGAAYGPLSRAPSMPANYNPAERRSIFDRTAEEIEIEERLEIIIEDDRKGKAAVEKWLPSYFVPSWIRHRDAERKKIPFSVLIMSEAKKELRDLDELWDDYNLVLDPLTNKPANNPRGYIVALLDGKQDMVNIVMNKCGTGVEAYRNVIKCLLLYNLKRIHKIVEWEDTLNAPGIPIYDSSPNNIFKHINVQNIFDVGTLNKHEEEFVRIMNEEAVVLYPTVNNQNIKPTSSPFVDMDTFDQVRNDAFFTLTNTNFRTFLNRVTIKYWKWLRYNKQI</sequence>
<organism evidence="1">
    <name type="scientific">viral metagenome</name>
    <dbReference type="NCBI Taxonomy" id="1070528"/>
    <lineage>
        <taxon>unclassified sequences</taxon>
        <taxon>metagenomes</taxon>
        <taxon>organismal metagenomes</taxon>
    </lineage>
</organism>
<proteinExistence type="predicted"/>
<protein>
    <submittedName>
        <fullName evidence="1">Uncharacterized protein</fullName>
    </submittedName>
</protein>
<name>A0A6C0LB42_9ZZZZ</name>